<dbReference type="InterPro" id="IPR054722">
    <property type="entry name" value="PolX-like_BBD"/>
</dbReference>
<name>A0A2K3KWY6_TRIPR</name>
<proteinExistence type="predicted"/>
<accession>A0A2K3KWY6</accession>
<reference evidence="2 3" key="1">
    <citation type="journal article" date="2014" name="Am. J. Bot.">
        <title>Genome assembly and annotation for red clover (Trifolium pratense; Fabaceae).</title>
        <authorList>
            <person name="Istvanek J."/>
            <person name="Jaros M."/>
            <person name="Krenek A."/>
            <person name="Repkova J."/>
        </authorList>
    </citation>
    <scope>NUCLEOTIDE SEQUENCE [LARGE SCALE GENOMIC DNA]</scope>
    <source>
        <strain evidence="3">cv. Tatra</strain>
        <tissue evidence="2">Young leaves</tissue>
    </source>
</reference>
<evidence type="ECO:0000313" key="2">
    <source>
        <dbReference type="EMBL" id="PNX70798.1"/>
    </source>
</evidence>
<dbReference type="Proteomes" id="UP000236291">
    <property type="component" value="Unassembled WGS sequence"/>
</dbReference>
<gene>
    <name evidence="2" type="ORF">L195_g057754</name>
</gene>
<feature type="domain" description="Retrovirus-related Pol polyprotein from transposon TNT 1-94-like beta-barrel" evidence="1">
    <location>
        <begin position="20"/>
        <end position="61"/>
    </location>
</feature>
<sequence length="61" mass="6952">MAQETKLSETQESDAKNELWFLDSGCSNHMVGNKDWLFKYDSTFKDSVKLGDDSKMTVEGK</sequence>
<dbReference type="Pfam" id="PF22936">
    <property type="entry name" value="Pol_BBD"/>
    <property type="match status" value="1"/>
</dbReference>
<dbReference type="AlphaFoldDB" id="A0A2K3KWY6"/>
<dbReference type="EMBL" id="ASHM01116116">
    <property type="protein sequence ID" value="PNX70798.1"/>
    <property type="molecule type" value="Genomic_DNA"/>
</dbReference>
<organism evidence="2 3">
    <name type="scientific">Trifolium pratense</name>
    <name type="common">Red clover</name>
    <dbReference type="NCBI Taxonomy" id="57577"/>
    <lineage>
        <taxon>Eukaryota</taxon>
        <taxon>Viridiplantae</taxon>
        <taxon>Streptophyta</taxon>
        <taxon>Embryophyta</taxon>
        <taxon>Tracheophyta</taxon>
        <taxon>Spermatophyta</taxon>
        <taxon>Magnoliopsida</taxon>
        <taxon>eudicotyledons</taxon>
        <taxon>Gunneridae</taxon>
        <taxon>Pentapetalae</taxon>
        <taxon>rosids</taxon>
        <taxon>fabids</taxon>
        <taxon>Fabales</taxon>
        <taxon>Fabaceae</taxon>
        <taxon>Papilionoideae</taxon>
        <taxon>50 kb inversion clade</taxon>
        <taxon>NPAAA clade</taxon>
        <taxon>Hologalegina</taxon>
        <taxon>IRL clade</taxon>
        <taxon>Trifolieae</taxon>
        <taxon>Trifolium</taxon>
    </lineage>
</organism>
<evidence type="ECO:0000313" key="3">
    <source>
        <dbReference type="Proteomes" id="UP000236291"/>
    </source>
</evidence>
<comment type="caution">
    <text evidence="2">The sequence shown here is derived from an EMBL/GenBank/DDBJ whole genome shotgun (WGS) entry which is preliminary data.</text>
</comment>
<protein>
    <submittedName>
        <fullName evidence="2">Copia-type polyprotein</fullName>
    </submittedName>
</protein>
<reference evidence="2 3" key="2">
    <citation type="journal article" date="2017" name="Front. Plant Sci.">
        <title>Gene Classification and Mining of Molecular Markers Useful in Red Clover (Trifolium pratense) Breeding.</title>
        <authorList>
            <person name="Istvanek J."/>
            <person name="Dluhosova J."/>
            <person name="Dluhos P."/>
            <person name="Patkova L."/>
            <person name="Nedelnik J."/>
            <person name="Repkova J."/>
        </authorList>
    </citation>
    <scope>NUCLEOTIDE SEQUENCE [LARGE SCALE GENOMIC DNA]</scope>
    <source>
        <strain evidence="3">cv. Tatra</strain>
        <tissue evidence="2">Young leaves</tissue>
    </source>
</reference>
<feature type="non-terminal residue" evidence="2">
    <location>
        <position position="61"/>
    </location>
</feature>
<evidence type="ECO:0000259" key="1">
    <source>
        <dbReference type="Pfam" id="PF22936"/>
    </source>
</evidence>